<dbReference type="InParanoid" id="A0A1U7RYT2"/>
<dbReference type="PANTHER" id="PTHR26452">
    <property type="entry name" value="OLFACTORY RECEPTOR"/>
    <property type="match status" value="1"/>
</dbReference>
<dbReference type="KEGG" id="asn:102376559"/>
<gene>
    <name evidence="13" type="primary">LOC102376559</name>
</gene>
<feature type="transmembrane region" description="Helical" evidence="10">
    <location>
        <begin position="203"/>
        <end position="224"/>
    </location>
</feature>
<keyword evidence="3 10" id="KW-0812">Transmembrane</keyword>
<dbReference type="GO" id="GO:0005886">
    <property type="term" value="C:plasma membrane"/>
    <property type="evidence" value="ECO:0007669"/>
    <property type="project" value="UniProtKB-SubCell"/>
</dbReference>
<dbReference type="PRINTS" id="PR00245">
    <property type="entry name" value="OLFACTORYR"/>
</dbReference>
<reference evidence="13" key="1">
    <citation type="submission" date="2025-08" db="UniProtKB">
        <authorList>
            <consortium name="RefSeq"/>
        </authorList>
    </citation>
    <scope>IDENTIFICATION</scope>
</reference>
<feature type="transmembrane region" description="Helical" evidence="10">
    <location>
        <begin position="236"/>
        <end position="258"/>
    </location>
</feature>
<dbReference type="AlphaFoldDB" id="A0A1U7RYT2"/>
<dbReference type="InterPro" id="IPR000725">
    <property type="entry name" value="Olfact_rcpt"/>
</dbReference>
<dbReference type="InterPro" id="IPR017452">
    <property type="entry name" value="GPCR_Rhodpsn_7TM"/>
</dbReference>
<dbReference type="InterPro" id="IPR000276">
    <property type="entry name" value="GPCR_Rhodpsn"/>
</dbReference>
<evidence type="ECO:0000256" key="3">
    <source>
        <dbReference type="ARBA" id="ARBA00022692"/>
    </source>
</evidence>
<evidence type="ECO:0000256" key="8">
    <source>
        <dbReference type="ARBA" id="ARBA00023170"/>
    </source>
</evidence>
<keyword evidence="5 10" id="KW-1133">Transmembrane helix</keyword>
<protein>
    <submittedName>
        <fullName evidence="13">Olfactory receptor 8S1-like</fullName>
    </submittedName>
</protein>
<dbReference type="SUPFAM" id="SSF81321">
    <property type="entry name" value="Family A G protein-coupled receptor-like"/>
    <property type="match status" value="1"/>
</dbReference>
<feature type="transmembrane region" description="Helical" evidence="10">
    <location>
        <begin position="29"/>
        <end position="48"/>
    </location>
</feature>
<keyword evidence="9" id="KW-0807">Transducer</keyword>
<feature type="transmembrane region" description="Helical" evidence="10">
    <location>
        <begin position="98"/>
        <end position="120"/>
    </location>
</feature>
<organism evidence="12 13">
    <name type="scientific">Alligator sinensis</name>
    <name type="common">Chinese alligator</name>
    <dbReference type="NCBI Taxonomy" id="38654"/>
    <lineage>
        <taxon>Eukaryota</taxon>
        <taxon>Metazoa</taxon>
        <taxon>Chordata</taxon>
        <taxon>Craniata</taxon>
        <taxon>Vertebrata</taxon>
        <taxon>Euteleostomi</taxon>
        <taxon>Archelosauria</taxon>
        <taxon>Archosauria</taxon>
        <taxon>Crocodylia</taxon>
        <taxon>Alligatoridae</taxon>
        <taxon>Alligatorinae</taxon>
        <taxon>Alligator</taxon>
    </lineage>
</organism>
<dbReference type="GO" id="GO:0004930">
    <property type="term" value="F:G protein-coupled receptor activity"/>
    <property type="evidence" value="ECO:0007669"/>
    <property type="project" value="UniProtKB-KW"/>
</dbReference>
<comment type="subcellular location">
    <subcellularLocation>
        <location evidence="1">Cell membrane</location>
        <topology evidence="1">Multi-pass membrane protein</topology>
    </subcellularLocation>
</comment>
<evidence type="ECO:0000259" key="11">
    <source>
        <dbReference type="PROSITE" id="PS50262"/>
    </source>
</evidence>
<evidence type="ECO:0000256" key="7">
    <source>
        <dbReference type="ARBA" id="ARBA00023136"/>
    </source>
</evidence>
<dbReference type="Proteomes" id="UP000189705">
    <property type="component" value="Unplaced"/>
</dbReference>
<dbReference type="Pfam" id="PF13853">
    <property type="entry name" value="7tm_4"/>
    <property type="match status" value="1"/>
</dbReference>
<evidence type="ECO:0000256" key="4">
    <source>
        <dbReference type="ARBA" id="ARBA00022725"/>
    </source>
</evidence>
<name>A0A1U7RYT2_ALLSI</name>
<evidence type="ECO:0000256" key="10">
    <source>
        <dbReference type="SAM" id="Phobius"/>
    </source>
</evidence>
<dbReference type="PROSITE" id="PS50262">
    <property type="entry name" value="G_PROTEIN_RECEP_F1_2"/>
    <property type="match status" value="1"/>
</dbReference>
<dbReference type="Gene3D" id="1.20.1070.10">
    <property type="entry name" value="Rhodopsin 7-helix transmembrane proteins"/>
    <property type="match status" value="1"/>
</dbReference>
<keyword evidence="6" id="KW-0297">G-protein coupled receptor</keyword>
<evidence type="ECO:0000256" key="1">
    <source>
        <dbReference type="ARBA" id="ARBA00004651"/>
    </source>
</evidence>
<feature type="domain" description="G-protein coupled receptors family 1 profile" evidence="11">
    <location>
        <begin position="41"/>
        <end position="288"/>
    </location>
</feature>
<evidence type="ECO:0000256" key="9">
    <source>
        <dbReference type="ARBA" id="ARBA00023224"/>
    </source>
</evidence>
<evidence type="ECO:0000256" key="6">
    <source>
        <dbReference type="ARBA" id="ARBA00023040"/>
    </source>
</evidence>
<keyword evidence="4" id="KW-0552">Olfaction</keyword>
<evidence type="ECO:0000256" key="2">
    <source>
        <dbReference type="ARBA" id="ARBA00022475"/>
    </source>
</evidence>
<dbReference type="InterPro" id="IPR050516">
    <property type="entry name" value="Olfactory_GPCR"/>
</dbReference>
<feature type="transmembrane region" description="Helical" evidence="10">
    <location>
        <begin position="60"/>
        <end position="78"/>
    </location>
</feature>
<dbReference type="CDD" id="cd15229">
    <property type="entry name" value="7tmA_OR8S1-like"/>
    <property type="match status" value="1"/>
</dbReference>
<evidence type="ECO:0000313" key="12">
    <source>
        <dbReference type="Proteomes" id="UP000189705"/>
    </source>
</evidence>
<evidence type="ECO:0000313" key="13">
    <source>
        <dbReference type="RefSeq" id="XP_006031642.3"/>
    </source>
</evidence>
<evidence type="ECO:0000256" key="5">
    <source>
        <dbReference type="ARBA" id="ARBA00022989"/>
    </source>
</evidence>
<dbReference type="PRINTS" id="PR00237">
    <property type="entry name" value="GPCRRHODOPSN"/>
</dbReference>
<keyword evidence="4" id="KW-0716">Sensory transduction</keyword>
<dbReference type="FunFam" id="1.20.1070.10:FF:000015">
    <property type="entry name" value="Olfactory receptor"/>
    <property type="match status" value="1"/>
</dbReference>
<sequence>MAMENKTAVSYFVLSGVSSDPQLQPFIFLVFLLIYLLTVLGNGTIMMVITYEPHLHSPMYFFLTHLSFIDICYSIVTVPKMLQNLLADKKTISFDGCLVQMSLILLVSGTEISMLSAMAYDQYAAICAPLHYLRTMNKQVHIRLVGGTWLISIFHALTNTVPVLHLHFCGPNEIDNFSCELPSVLELSCTETFICKMTLLTSVLGLTAFSITLVSYICIISTILKIPSAEGGGKAFSTCSSHLTVVVLYYGAALFRYLRPNSASSVILDRLFSIQYSILTPMLNPIIYSLRNKEVKVALGNILQKMKGL</sequence>
<keyword evidence="12" id="KW-1185">Reference proteome</keyword>
<dbReference type="GO" id="GO:0004984">
    <property type="term" value="F:olfactory receptor activity"/>
    <property type="evidence" value="ECO:0007669"/>
    <property type="project" value="InterPro"/>
</dbReference>
<keyword evidence="2" id="KW-1003">Cell membrane</keyword>
<keyword evidence="8" id="KW-0675">Receptor</keyword>
<keyword evidence="7 10" id="KW-0472">Membrane</keyword>
<dbReference type="RefSeq" id="XP_006031642.3">
    <property type="nucleotide sequence ID" value="XM_006031580.3"/>
</dbReference>
<proteinExistence type="predicted"/>
<feature type="transmembrane region" description="Helical" evidence="10">
    <location>
        <begin position="140"/>
        <end position="158"/>
    </location>
</feature>
<accession>A0A1U7RYT2</accession>
<dbReference type="GeneID" id="102376559"/>
<dbReference type="eggNOG" id="ENOG502SI96">
    <property type="taxonomic scope" value="Eukaryota"/>
</dbReference>